<organism evidence="1 2">
    <name type="scientific">Dallia pectoralis</name>
    <name type="common">Alaska blackfish</name>
    <dbReference type="NCBI Taxonomy" id="75939"/>
    <lineage>
        <taxon>Eukaryota</taxon>
        <taxon>Metazoa</taxon>
        <taxon>Chordata</taxon>
        <taxon>Craniata</taxon>
        <taxon>Vertebrata</taxon>
        <taxon>Euteleostomi</taxon>
        <taxon>Actinopterygii</taxon>
        <taxon>Neopterygii</taxon>
        <taxon>Teleostei</taxon>
        <taxon>Protacanthopterygii</taxon>
        <taxon>Esociformes</taxon>
        <taxon>Umbridae</taxon>
        <taxon>Dallia</taxon>
    </lineage>
</organism>
<evidence type="ECO:0000313" key="2">
    <source>
        <dbReference type="Proteomes" id="UP001157502"/>
    </source>
</evidence>
<evidence type="ECO:0000313" key="1">
    <source>
        <dbReference type="EMBL" id="KAJ7996557.1"/>
    </source>
</evidence>
<comment type="caution">
    <text evidence="1">The sequence shown here is derived from an EMBL/GenBank/DDBJ whole genome shotgun (WGS) entry which is preliminary data.</text>
</comment>
<sequence>MLRVWVPAGMAATLQKQAVFMTGMCICLLRLCPQTRSDDFWSSLFSVCLCFLPIHALSRLPTSPPLSSSVLRCLSSGDVLCCG</sequence>
<keyword evidence="2" id="KW-1185">Reference proteome</keyword>
<gene>
    <name evidence="1" type="ORF">DPEC_G00238270</name>
</gene>
<reference evidence="1" key="1">
    <citation type="submission" date="2021-05" db="EMBL/GenBank/DDBJ databases">
        <authorList>
            <person name="Pan Q."/>
            <person name="Jouanno E."/>
            <person name="Zahm M."/>
            <person name="Klopp C."/>
            <person name="Cabau C."/>
            <person name="Louis A."/>
            <person name="Berthelot C."/>
            <person name="Parey E."/>
            <person name="Roest Crollius H."/>
            <person name="Montfort J."/>
            <person name="Robinson-Rechavi M."/>
            <person name="Bouchez O."/>
            <person name="Lampietro C."/>
            <person name="Lopez Roques C."/>
            <person name="Donnadieu C."/>
            <person name="Postlethwait J."/>
            <person name="Bobe J."/>
            <person name="Dillon D."/>
            <person name="Chandos A."/>
            <person name="von Hippel F."/>
            <person name="Guiguen Y."/>
        </authorList>
    </citation>
    <scope>NUCLEOTIDE SEQUENCE</scope>
    <source>
        <strain evidence="1">YG-Jan2019</strain>
    </source>
</reference>
<name>A0ACC2FZ51_DALPE</name>
<protein>
    <submittedName>
        <fullName evidence="1">Uncharacterized protein</fullName>
    </submittedName>
</protein>
<proteinExistence type="predicted"/>
<dbReference type="Proteomes" id="UP001157502">
    <property type="component" value="Chromosome 20"/>
</dbReference>
<accession>A0ACC2FZ51</accession>
<dbReference type="EMBL" id="CM055747">
    <property type="protein sequence ID" value="KAJ7996557.1"/>
    <property type="molecule type" value="Genomic_DNA"/>
</dbReference>